<dbReference type="SUPFAM" id="SSF53335">
    <property type="entry name" value="S-adenosyl-L-methionine-dependent methyltransferases"/>
    <property type="match status" value="1"/>
</dbReference>
<organism evidence="1 2">
    <name type="scientific">Cryobacterium algoritolerans</name>
    <dbReference type="NCBI Taxonomy" id="1259184"/>
    <lineage>
        <taxon>Bacteria</taxon>
        <taxon>Bacillati</taxon>
        <taxon>Actinomycetota</taxon>
        <taxon>Actinomycetes</taxon>
        <taxon>Micrococcales</taxon>
        <taxon>Microbacteriaceae</taxon>
        <taxon>Cryobacterium</taxon>
    </lineage>
</organism>
<dbReference type="EMBL" id="SOFP01000027">
    <property type="protein sequence ID" value="TFC17955.1"/>
    <property type="molecule type" value="Genomic_DNA"/>
</dbReference>
<name>A0A4R8WV43_9MICO</name>
<dbReference type="Gene3D" id="3.40.50.150">
    <property type="entry name" value="Vaccinia Virus protein VP39"/>
    <property type="match status" value="1"/>
</dbReference>
<comment type="caution">
    <text evidence="1">The sequence shown here is derived from an EMBL/GenBank/DDBJ whole genome shotgun (WGS) entry which is preliminary data.</text>
</comment>
<evidence type="ECO:0000313" key="2">
    <source>
        <dbReference type="Proteomes" id="UP000298412"/>
    </source>
</evidence>
<keyword evidence="2" id="KW-1185">Reference proteome</keyword>
<protein>
    <recommendedName>
        <fullName evidence="3">Methyltransferase domain-containing protein</fullName>
    </recommendedName>
</protein>
<sequence length="93" mass="9908">MFRTLKPGGRLGISDVVAENQLSAEDRIQRGTFAGCIAGALSHQEYVSALTAAGFVDVSVDYTHEVAPEMHGAIVKAVKPAFQHFQVVPAGRI</sequence>
<dbReference type="Proteomes" id="UP000298412">
    <property type="component" value="Unassembled WGS sequence"/>
</dbReference>
<dbReference type="OrthoDB" id="9805171at2"/>
<proteinExistence type="predicted"/>
<evidence type="ECO:0000313" key="1">
    <source>
        <dbReference type="EMBL" id="TFC17955.1"/>
    </source>
</evidence>
<evidence type="ECO:0008006" key="3">
    <source>
        <dbReference type="Google" id="ProtNLM"/>
    </source>
</evidence>
<dbReference type="InterPro" id="IPR029063">
    <property type="entry name" value="SAM-dependent_MTases_sf"/>
</dbReference>
<gene>
    <name evidence="1" type="ORF">E3O19_05550</name>
</gene>
<reference evidence="1 2" key="1">
    <citation type="submission" date="2019-03" db="EMBL/GenBank/DDBJ databases">
        <title>Genomics of glacier-inhabiting Cryobacterium strains.</title>
        <authorList>
            <person name="Liu Q."/>
            <person name="Xin Y.-H."/>
        </authorList>
    </citation>
    <scope>NUCLEOTIDE SEQUENCE [LARGE SCALE GENOMIC DNA]</scope>
    <source>
        <strain evidence="1 2">MDT1-3</strain>
    </source>
</reference>
<accession>A0A4R8WV43</accession>
<dbReference type="AlphaFoldDB" id="A0A4R8WV43"/>